<feature type="compositionally biased region" description="Polar residues" evidence="2">
    <location>
        <begin position="287"/>
        <end position="299"/>
    </location>
</feature>
<dbReference type="OrthoDB" id="7457040at2759"/>
<proteinExistence type="inferred from homology"/>
<dbReference type="InterPro" id="IPR029058">
    <property type="entry name" value="AB_hydrolase_fold"/>
</dbReference>
<dbReference type="GO" id="GO:0004623">
    <property type="term" value="F:phospholipase A2 activity"/>
    <property type="evidence" value="ECO:0007669"/>
    <property type="project" value="TreeGrafter"/>
</dbReference>
<accession>A0A6A5SDH3</accession>
<feature type="domain" description="AB hydrolase-1" evidence="3">
    <location>
        <begin position="139"/>
        <end position="291"/>
    </location>
</feature>
<feature type="region of interest" description="Disordered" evidence="2">
    <location>
        <begin position="65"/>
        <end position="110"/>
    </location>
</feature>
<dbReference type="GO" id="GO:0055088">
    <property type="term" value="P:lipid homeostasis"/>
    <property type="evidence" value="ECO:0007669"/>
    <property type="project" value="TreeGrafter"/>
</dbReference>
<dbReference type="Pfam" id="PF00561">
    <property type="entry name" value="Abhydrolase_1"/>
    <property type="match status" value="1"/>
</dbReference>
<dbReference type="GO" id="GO:0006654">
    <property type="term" value="P:phosphatidic acid biosynthetic process"/>
    <property type="evidence" value="ECO:0007669"/>
    <property type="project" value="TreeGrafter"/>
</dbReference>
<sequence length="536" mass="60048">MAGQDDEGGGQQSVLASQRAKEQGEAQGRISRWFPLSAREGLNQWWAGLSPMATEHRVLSFIPHLQSPPTHTQTGSASASSSADVHAPPQHSEDQTTTNAQNDPYGPRRWNSQMVELSGKDRALNEFSVERLGEDVENNLVMLHGYGAGLGFFYRNFESISRAEGWKVFALDLLGMGRSSRPNFKIHAKDKDGRIQEAESWFVDALEEWRIKRGLERFTLLGHSLGGYLAVAYALKYPGHLNKLILASPVGIPEDPYAVNEDMPDPQDSSMANEFTQDATKTRDGVQPSTADNNNFMNQQKEKDTTSDAKQAPKRRLPGWLYYLWEANMVSPFTFIRWSGPLGPRLVSGWTSRRFSQLPEEEAQALHDYSYALFRQRGSSEYALAYLLAPGAFARSPLIRRIQGVGRQWIQAHDAPTVDGDSPPKASGASSTQSLASSAQPAQRETGFPVIFMYGENDWMDVAGGFAAEEKMKQERTRILANASAEERERDHGEAKVIIINKAGHHVYLDGWEQFNSVMLEEMKDVKRREDERRRV</sequence>
<dbReference type="InterPro" id="IPR000073">
    <property type="entry name" value="AB_hydrolase_1"/>
</dbReference>
<evidence type="ECO:0000313" key="4">
    <source>
        <dbReference type="EMBL" id="KAF1938681.1"/>
    </source>
</evidence>
<evidence type="ECO:0000259" key="3">
    <source>
        <dbReference type="Pfam" id="PF00561"/>
    </source>
</evidence>
<name>A0A6A5SDH3_9PLEO</name>
<dbReference type="EMBL" id="ML976098">
    <property type="protein sequence ID" value="KAF1938681.1"/>
    <property type="molecule type" value="Genomic_DNA"/>
</dbReference>
<dbReference type="GO" id="GO:0035965">
    <property type="term" value="P:cardiolipin acyl-chain remodeling"/>
    <property type="evidence" value="ECO:0007669"/>
    <property type="project" value="TreeGrafter"/>
</dbReference>
<dbReference type="GO" id="GO:0042171">
    <property type="term" value="F:lysophosphatidic acid acyltransferase activity"/>
    <property type="evidence" value="ECO:0007669"/>
    <property type="project" value="TreeGrafter"/>
</dbReference>
<feature type="compositionally biased region" description="Low complexity" evidence="2">
    <location>
        <begin position="426"/>
        <end position="442"/>
    </location>
</feature>
<dbReference type="SUPFAM" id="SSF53474">
    <property type="entry name" value="alpha/beta-Hydrolases"/>
    <property type="match status" value="1"/>
</dbReference>
<feature type="region of interest" description="Disordered" evidence="2">
    <location>
        <begin position="1"/>
        <end position="29"/>
    </location>
</feature>
<dbReference type="PANTHER" id="PTHR42886:SF29">
    <property type="entry name" value="PUMMELIG, ISOFORM A"/>
    <property type="match status" value="1"/>
</dbReference>
<dbReference type="Proteomes" id="UP000800038">
    <property type="component" value="Unassembled WGS sequence"/>
</dbReference>
<comment type="similarity">
    <text evidence="1">Belongs to the peptidase S33 family. ABHD4/ABHD5 subfamily.</text>
</comment>
<evidence type="ECO:0000313" key="5">
    <source>
        <dbReference type="Proteomes" id="UP000800038"/>
    </source>
</evidence>
<dbReference type="PANTHER" id="PTHR42886">
    <property type="entry name" value="RE40534P-RELATED"/>
    <property type="match status" value="1"/>
</dbReference>
<protein>
    <submittedName>
        <fullName evidence="4">Alpha/beta-hydrolase</fullName>
    </submittedName>
</protein>
<keyword evidence="4" id="KW-0378">Hydrolase</keyword>
<dbReference type="AlphaFoldDB" id="A0A6A5SDH3"/>
<evidence type="ECO:0000256" key="1">
    <source>
        <dbReference type="ARBA" id="ARBA00038097"/>
    </source>
</evidence>
<gene>
    <name evidence="4" type="ORF">EJ02DRAFT_425487</name>
</gene>
<dbReference type="Gene3D" id="3.40.50.1820">
    <property type="entry name" value="alpha/beta hydrolase"/>
    <property type="match status" value="2"/>
</dbReference>
<dbReference type="GO" id="GO:0005743">
    <property type="term" value="C:mitochondrial inner membrane"/>
    <property type="evidence" value="ECO:0007669"/>
    <property type="project" value="TreeGrafter"/>
</dbReference>
<evidence type="ECO:0000256" key="2">
    <source>
        <dbReference type="SAM" id="MobiDB-lite"/>
    </source>
</evidence>
<reference evidence="4" key="1">
    <citation type="journal article" date="2020" name="Stud. Mycol.">
        <title>101 Dothideomycetes genomes: a test case for predicting lifestyles and emergence of pathogens.</title>
        <authorList>
            <person name="Haridas S."/>
            <person name="Albert R."/>
            <person name="Binder M."/>
            <person name="Bloem J."/>
            <person name="Labutti K."/>
            <person name="Salamov A."/>
            <person name="Andreopoulos B."/>
            <person name="Baker S."/>
            <person name="Barry K."/>
            <person name="Bills G."/>
            <person name="Bluhm B."/>
            <person name="Cannon C."/>
            <person name="Castanera R."/>
            <person name="Culley D."/>
            <person name="Daum C."/>
            <person name="Ezra D."/>
            <person name="Gonzalez J."/>
            <person name="Henrissat B."/>
            <person name="Kuo A."/>
            <person name="Liang C."/>
            <person name="Lipzen A."/>
            <person name="Lutzoni F."/>
            <person name="Magnuson J."/>
            <person name="Mondo S."/>
            <person name="Nolan M."/>
            <person name="Ohm R."/>
            <person name="Pangilinan J."/>
            <person name="Park H.-J."/>
            <person name="Ramirez L."/>
            <person name="Alfaro M."/>
            <person name="Sun H."/>
            <person name="Tritt A."/>
            <person name="Yoshinaga Y."/>
            <person name="Zwiers L.-H."/>
            <person name="Turgeon B."/>
            <person name="Goodwin S."/>
            <person name="Spatafora J."/>
            <person name="Crous P."/>
            <person name="Grigoriev I."/>
        </authorList>
    </citation>
    <scope>NUCLEOTIDE SEQUENCE</scope>
    <source>
        <strain evidence="4">CBS 161.51</strain>
    </source>
</reference>
<organism evidence="4 5">
    <name type="scientific">Clathrospora elynae</name>
    <dbReference type="NCBI Taxonomy" id="706981"/>
    <lineage>
        <taxon>Eukaryota</taxon>
        <taxon>Fungi</taxon>
        <taxon>Dikarya</taxon>
        <taxon>Ascomycota</taxon>
        <taxon>Pezizomycotina</taxon>
        <taxon>Dothideomycetes</taxon>
        <taxon>Pleosporomycetidae</taxon>
        <taxon>Pleosporales</taxon>
        <taxon>Diademaceae</taxon>
        <taxon>Clathrospora</taxon>
    </lineage>
</organism>
<keyword evidence="5" id="KW-1185">Reference proteome</keyword>
<feature type="region of interest" description="Disordered" evidence="2">
    <location>
        <begin position="414"/>
        <end position="442"/>
    </location>
</feature>
<feature type="region of interest" description="Disordered" evidence="2">
    <location>
        <begin position="278"/>
        <end position="312"/>
    </location>
</feature>